<feature type="domain" description="RecF/RecN/SMC N-terminal" evidence="7">
    <location>
        <begin position="3"/>
        <end position="347"/>
    </location>
</feature>
<dbReference type="NCBIfam" id="TIGR00611">
    <property type="entry name" value="recf"/>
    <property type="match status" value="1"/>
</dbReference>
<proteinExistence type="inferred from homology"/>
<name>A0A937IH02_9GAMM</name>
<dbReference type="Gene3D" id="3.40.50.300">
    <property type="entry name" value="P-loop containing nucleotide triphosphate hydrolases"/>
    <property type="match status" value="1"/>
</dbReference>
<evidence type="ECO:0000313" key="9">
    <source>
        <dbReference type="Proteomes" id="UP000704935"/>
    </source>
</evidence>
<keyword evidence="1 6" id="KW-0963">Cytoplasm</keyword>
<evidence type="ECO:0000256" key="1">
    <source>
        <dbReference type="ARBA" id="ARBA00022490"/>
    </source>
</evidence>
<comment type="similarity">
    <text evidence="6">Belongs to the RecF family.</text>
</comment>
<evidence type="ECO:0000256" key="3">
    <source>
        <dbReference type="ARBA" id="ARBA00022741"/>
    </source>
</evidence>
<dbReference type="Pfam" id="PF02463">
    <property type="entry name" value="SMC_N"/>
    <property type="match status" value="1"/>
</dbReference>
<dbReference type="EMBL" id="JADHQA010000005">
    <property type="protein sequence ID" value="MBL6819989.1"/>
    <property type="molecule type" value="Genomic_DNA"/>
</dbReference>
<keyword evidence="3 6" id="KW-0547">Nucleotide-binding</keyword>
<dbReference type="GO" id="GO:0006260">
    <property type="term" value="P:DNA replication"/>
    <property type="evidence" value="ECO:0007669"/>
    <property type="project" value="UniProtKB-UniRule"/>
</dbReference>
<accession>A0A937IH02</accession>
<dbReference type="PANTHER" id="PTHR32182">
    <property type="entry name" value="DNA REPLICATION AND REPAIR PROTEIN RECF"/>
    <property type="match status" value="1"/>
</dbReference>
<dbReference type="SUPFAM" id="SSF52540">
    <property type="entry name" value="P-loop containing nucleoside triphosphate hydrolases"/>
    <property type="match status" value="1"/>
</dbReference>
<gene>
    <name evidence="6 8" type="primary">recF</name>
    <name evidence="8" type="ORF">ISQ61_01935</name>
</gene>
<keyword evidence="4 6" id="KW-0067">ATP-binding</keyword>
<comment type="function">
    <text evidence="6">The RecF protein is involved in DNA metabolism; it is required for DNA replication and normal SOS inducibility. RecF binds preferentially to single-stranded, linear DNA. It also seems to bind ATP.</text>
</comment>
<dbReference type="AlphaFoldDB" id="A0A937IH02"/>
<dbReference type="Proteomes" id="UP000704935">
    <property type="component" value="Unassembled WGS sequence"/>
</dbReference>
<dbReference type="InterPro" id="IPR003395">
    <property type="entry name" value="RecF/RecN/SMC_N"/>
</dbReference>
<dbReference type="GO" id="GO:0005737">
    <property type="term" value="C:cytoplasm"/>
    <property type="evidence" value="ECO:0007669"/>
    <property type="project" value="UniProtKB-SubCell"/>
</dbReference>
<keyword evidence="6" id="KW-0227">DNA damage</keyword>
<comment type="subcellular location">
    <subcellularLocation>
        <location evidence="6">Cytoplasm</location>
    </subcellularLocation>
</comment>
<evidence type="ECO:0000256" key="5">
    <source>
        <dbReference type="ARBA" id="ARBA00023125"/>
    </source>
</evidence>
<dbReference type="GO" id="GO:0005524">
    <property type="term" value="F:ATP binding"/>
    <property type="evidence" value="ECO:0007669"/>
    <property type="project" value="UniProtKB-UniRule"/>
</dbReference>
<dbReference type="InterPro" id="IPR001238">
    <property type="entry name" value="DNA-binding_RecF"/>
</dbReference>
<organism evidence="8 9">
    <name type="scientific">SAR86 cluster bacterium</name>
    <dbReference type="NCBI Taxonomy" id="2030880"/>
    <lineage>
        <taxon>Bacteria</taxon>
        <taxon>Pseudomonadati</taxon>
        <taxon>Pseudomonadota</taxon>
        <taxon>Gammaproteobacteria</taxon>
        <taxon>SAR86 cluster</taxon>
    </lineage>
</organism>
<dbReference type="InterPro" id="IPR042174">
    <property type="entry name" value="RecF_2"/>
</dbReference>
<dbReference type="Gene3D" id="1.20.1050.90">
    <property type="entry name" value="RecF/RecN/SMC, N-terminal domain"/>
    <property type="match status" value="1"/>
</dbReference>
<comment type="caution">
    <text evidence="8">The sequence shown here is derived from an EMBL/GenBank/DDBJ whole genome shotgun (WGS) entry which is preliminary data.</text>
</comment>
<dbReference type="GO" id="GO:0000731">
    <property type="term" value="P:DNA synthesis involved in DNA repair"/>
    <property type="evidence" value="ECO:0007669"/>
    <property type="project" value="TreeGrafter"/>
</dbReference>
<evidence type="ECO:0000256" key="6">
    <source>
        <dbReference type="HAMAP-Rule" id="MF_00365"/>
    </source>
</evidence>
<reference evidence="8" key="1">
    <citation type="submission" date="2020-10" db="EMBL/GenBank/DDBJ databases">
        <title>Microbiome of the Black Sea water column analyzed by genome centric metagenomics.</title>
        <authorList>
            <person name="Cabello-Yeves P.J."/>
            <person name="Callieri C."/>
            <person name="Picazo A."/>
            <person name="Mehrshad M."/>
            <person name="Haro-Moreno J.M."/>
            <person name="Roda-Garcia J."/>
            <person name="Dzembekova N."/>
            <person name="Slabakova V."/>
            <person name="Slabakova N."/>
            <person name="Moncheva S."/>
            <person name="Rodriguez-Valera F."/>
        </authorList>
    </citation>
    <scope>NUCLEOTIDE SEQUENCE</scope>
    <source>
        <strain evidence="8">BS307-5m-G47</strain>
    </source>
</reference>
<sequence length="360" mass="41490">MIIKQLKVSNFRSYELLDITISSGISLFHGENGAGKSTILEAIQHNLSGRSFRTQNIDDIIQKGSSQFKTKVIFENNKFIQSEKLHNTTVKHVNSDNKTQKIRELLEAHPLCLLESNDFFFNSSNPEKKRSYLNKALFYVEQNHIDLLRKLKKIHNQRNHALKIGSYEDIKLWTEQLCDIEPLITKQNKAIISNINTRIKDSALVKTFLAKNAWISDIELIYNTGFGEGVDLNEVLSLNLKLDKLLKRTNEGPHKRKFTIKSNNEDVNLKLSRGQQKLLSIILHVLQKEIIDEHTLTDTLLLLDDISSELDSDNLKKMLKYLEEHTEQTLMTSITNTSFNDINDLQMFHVEQRGGVSYVR</sequence>
<keyword evidence="2 6" id="KW-0235">DNA replication</keyword>
<dbReference type="HAMAP" id="MF_00365">
    <property type="entry name" value="RecF"/>
    <property type="match status" value="1"/>
</dbReference>
<evidence type="ECO:0000256" key="2">
    <source>
        <dbReference type="ARBA" id="ARBA00022705"/>
    </source>
</evidence>
<dbReference type="PANTHER" id="PTHR32182:SF0">
    <property type="entry name" value="DNA REPLICATION AND REPAIR PROTEIN RECF"/>
    <property type="match status" value="1"/>
</dbReference>
<dbReference type="InterPro" id="IPR027417">
    <property type="entry name" value="P-loop_NTPase"/>
</dbReference>
<evidence type="ECO:0000259" key="7">
    <source>
        <dbReference type="Pfam" id="PF02463"/>
    </source>
</evidence>
<keyword evidence="6" id="KW-0234">DNA repair</keyword>
<evidence type="ECO:0000256" key="4">
    <source>
        <dbReference type="ARBA" id="ARBA00022840"/>
    </source>
</evidence>
<dbReference type="GO" id="GO:0006302">
    <property type="term" value="P:double-strand break repair"/>
    <property type="evidence" value="ECO:0007669"/>
    <property type="project" value="TreeGrafter"/>
</dbReference>
<keyword evidence="5 6" id="KW-0238">DNA-binding</keyword>
<keyword evidence="6" id="KW-0742">SOS response</keyword>
<feature type="binding site" evidence="6">
    <location>
        <begin position="30"/>
        <end position="37"/>
    </location>
    <ligand>
        <name>ATP</name>
        <dbReference type="ChEBI" id="CHEBI:30616"/>
    </ligand>
</feature>
<dbReference type="GO" id="GO:0003697">
    <property type="term" value="F:single-stranded DNA binding"/>
    <property type="evidence" value="ECO:0007669"/>
    <property type="project" value="UniProtKB-UniRule"/>
</dbReference>
<evidence type="ECO:0000313" key="8">
    <source>
        <dbReference type="EMBL" id="MBL6819989.1"/>
    </source>
</evidence>
<dbReference type="GO" id="GO:0009432">
    <property type="term" value="P:SOS response"/>
    <property type="evidence" value="ECO:0007669"/>
    <property type="project" value="UniProtKB-UniRule"/>
</dbReference>
<protein>
    <recommendedName>
        <fullName evidence="6">DNA replication and repair protein RecF</fullName>
    </recommendedName>
</protein>